<gene>
    <name evidence="2" type="ORF">M407DRAFT_11295</name>
</gene>
<dbReference type="EMBL" id="KN823211">
    <property type="protein sequence ID" value="KIO19630.1"/>
    <property type="molecule type" value="Genomic_DNA"/>
</dbReference>
<dbReference type="Proteomes" id="UP000054248">
    <property type="component" value="Unassembled WGS sequence"/>
</dbReference>
<reference evidence="2 3" key="1">
    <citation type="submission" date="2014-04" db="EMBL/GenBank/DDBJ databases">
        <authorList>
            <consortium name="DOE Joint Genome Institute"/>
            <person name="Kuo A."/>
            <person name="Girlanda M."/>
            <person name="Perotto S."/>
            <person name="Kohler A."/>
            <person name="Nagy L.G."/>
            <person name="Floudas D."/>
            <person name="Copeland A."/>
            <person name="Barry K.W."/>
            <person name="Cichocki N."/>
            <person name="Veneault-Fourrey C."/>
            <person name="LaButti K."/>
            <person name="Lindquist E.A."/>
            <person name="Lipzen A."/>
            <person name="Lundell T."/>
            <person name="Morin E."/>
            <person name="Murat C."/>
            <person name="Sun H."/>
            <person name="Tunlid A."/>
            <person name="Henrissat B."/>
            <person name="Grigoriev I.V."/>
            <person name="Hibbett D.S."/>
            <person name="Martin F."/>
            <person name="Nordberg H.P."/>
            <person name="Cantor M.N."/>
            <person name="Hua S.X."/>
        </authorList>
    </citation>
    <scope>NUCLEOTIDE SEQUENCE [LARGE SCALE GENOMIC DNA]</scope>
    <source>
        <strain evidence="2 3">MUT 4182</strain>
    </source>
</reference>
<dbReference type="HOGENOM" id="CLU_038195_0_0_1"/>
<dbReference type="Pfam" id="PF20414">
    <property type="entry name" value="DUF6698"/>
    <property type="match status" value="1"/>
</dbReference>
<sequence>MALQRDQPLLNKRRQRQRDEDQSENASLGRALVRVRQMWGSAREPISKAFELPVGDSEKEREAHNYNLKLYEWMTGRSLSLEAQLNVETDDPWKVVKRIAKEIDAGRAEARNSDTAALKRGIASNFDVLHHENEFGGWNPQLNVKQRNVSWGLHHPQLAPLLTPIGMDWENEDNRSTLLSPGGIVDPLCWYPFMYEGQTVDSEDLKQGLFRGDLLVKAMNYVLHRRPDMQHGSRNVAAILGVTEVNVELIAYIVTLVKSLSHMEHEWLEDLLEWWNNQIFPEQPKRRANIFPGNTFAQIQNQVRGERSPETFEPPHADLDGAEMGPGRRSNKQRSTETPSGRELLNATANKKKRNATTAGLEGRAAGSGDEDESEGETVPARRTTSAKLARLKLVVPEEEESESESENERVPARGEQRDPDEEDDEEPVGTGKQGRNAQKTRDVSTRRSPMTLGRSVNAAAKPSRSQRTAVTGNARK</sequence>
<dbReference type="AlphaFoldDB" id="A0A0C3PX37"/>
<keyword evidence="3" id="KW-1185">Reference proteome</keyword>
<dbReference type="InterPro" id="IPR046521">
    <property type="entry name" value="DUF6698"/>
</dbReference>
<protein>
    <submittedName>
        <fullName evidence="2">Uncharacterized protein</fullName>
    </submittedName>
</protein>
<feature type="region of interest" description="Disordered" evidence="1">
    <location>
        <begin position="1"/>
        <end position="26"/>
    </location>
</feature>
<feature type="compositionally biased region" description="Acidic residues" evidence="1">
    <location>
        <begin position="397"/>
        <end position="406"/>
    </location>
</feature>
<accession>A0A0C3PX37</accession>
<evidence type="ECO:0000256" key="1">
    <source>
        <dbReference type="SAM" id="MobiDB-lite"/>
    </source>
</evidence>
<name>A0A0C3PX37_9AGAM</name>
<feature type="compositionally biased region" description="Basic and acidic residues" evidence="1">
    <location>
        <begin position="407"/>
        <end position="418"/>
    </location>
</feature>
<reference evidence="3" key="2">
    <citation type="submission" date="2015-01" db="EMBL/GenBank/DDBJ databases">
        <title>Evolutionary Origins and Diversification of the Mycorrhizal Mutualists.</title>
        <authorList>
            <consortium name="DOE Joint Genome Institute"/>
            <consortium name="Mycorrhizal Genomics Consortium"/>
            <person name="Kohler A."/>
            <person name="Kuo A."/>
            <person name="Nagy L.G."/>
            <person name="Floudas D."/>
            <person name="Copeland A."/>
            <person name="Barry K.W."/>
            <person name="Cichocki N."/>
            <person name="Veneault-Fourrey C."/>
            <person name="LaButti K."/>
            <person name="Lindquist E.A."/>
            <person name="Lipzen A."/>
            <person name="Lundell T."/>
            <person name="Morin E."/>
            <person name="Murat C."/>
            <person name="Riley R."/>
            <person name="Ohm R."/>
            <person name="Sun H."/>
            <person name="Tunlid A."/>
            <person name="Henrissat B."/>
            <person name="Grigoriev I.V."/>
            <person name="Hibbett D.S."/>
            <person name="Martin F."/>
        </authorList>
    </citation>
    <scope>NUCLEOTIDE SEQUENCE [LARGE SCALE GENOMIC DNA]</scope>
    <source>
        <strain evidence="3">MUT 4182</strain>
    </source>
</reference>
<dbReference type="STRING" id="1051891.A0A0C3PX37"/>
<evidence type="ECO:0000313" key="2">
    <source>
        <dbReference type="EMBL" id="KIO19630.1"/>
    </source>
</evidence>
<feature type="compositionally biased region" description="Basic and acidic residues" evidence="1">
    <location>
        <begin position="304"/>
        <end position="319"/>
    </location>
</feature>
<feature type="compositionally biased region" description="Polar residues" evidence="1">
    <location>
        <begin position="464"/>
        <end position="477"/>
    </location>
</feature>
<proteinExistence type="predicted"/>
<dbReference type="OrthoDB" id="2662502at2759"/>
<feature type="compositionally biased region" description="Acidic residues" evidence="1">
    <location>
        <begin position="419"/>
        <end position="428"/>
    </location>
</feature>
<feature type="region of interest" description="Disordered" evidence="1">
    <location>
        <begin position="302"/>
        <end position="477"/>
    </location>
</feature>
<organism evidence="2 3">
    <name type="scientific">Tulasnella calospora MUT 4182</name>
    <dbReference type="NCBI Taxonomy" id="1051891"/>
    <lineage>
        <taxon>Eukaryota</taxon>
        <taxon>Fungi</taxon>
        <taxon>Dikarya</taxon>
        <taxon>Basidiomycota</taxon>
        <taxon>Agaricomycotina</taxon>
        <taxon>Agaricomycetes</taxon>
        <taxon>Cantharellales</taxon>
        <taxon>Tulasnellaceae</taxon>
        <taxon>Tulasnella</taxon>
    </lineage>
</organism>
<evidence type="ECO:0000313" key="3">
    <source>
        <dbReference type="Proteomes" id="UP000054248"/>
    </source>
</evidence>